<dbReference type="Proteomes" id="UP000061630">
    <property type="component" value="Chromosome"/>
</dbReference>
<evidence type="ECO:0000313" key="9">
    <source>
        <dbReference type="Proteomes" id="UP000061630"/>
    </source>
</evidence>
<dbReference type="InterPro" id="IPR036191">
    <property type="entry name" value="RRF_sf"/>
</dbReference>
<feature type="coiled-coil region" evidence="6">
    <location>
        <begin position="133"/>
        <end position="167"/>
    </location>
</feature>
<keyword evidence="6" id="KW-0175">Coiled coil</keyword>
<evidence type="ECO:0000256" key="1">
    <source>
        <dbReference type="ARBA" id="ARBA00004496"/>
    </source>
</evidence>
<organism evidence="8 9">
    <name type="scientific">Thermus parvatiensis</name>
    <dbReference type="NCBI Taxonomy" id="456163"/>
    <lineage>
        <taxon>Bacteria</taxon>
        <taxon>Thermotogati</taxon>
        <taxon>Deinococcota</taxon>
        <taxon>Deinococci</taxon>
        <taxon>Thermales</taxon>
        <taxon>Thermaceae</taxon>
        <taxon>Thermus</taxon>
    </lineage>
</organism>
<dbReference type="InterPro" id="IPR002661">
    <property type="entry name" value="Ribosome_recyc_fac"/>
</dbReference>
<dbReference type="PANTHER" id="PTHR20982">
    <property type="entry name" value="RIBOSOME RECYCLING FACTOR"/>
    <property type="match status" value="1"/>
</dbReference>
<dbReference type="KEGG" id="tpar:AV541_06430"/>
<gene>
    <name evidence="5 8" type="primary">frr</name>
    <name evidence="8" type="ORF">AV541_06430</name>
</gene>
<proteinExistence type="inferred from homology"/>
<comment type="function">
    <text evidence="5">Responsible for the release of ribosomes from messenger RNA at the termination of protein biosynthesis. May increase the efficiency of translation by recycling ribosomes from one round of translation to another.</text>
</comment>
<comment type="subcellular location">
    <subcellularLocation>
        <location evidence="1 5">Cytoplasm</location>
    </subcellularLocation>
</comment>
<comment type="similarity">
    <text evidence="2 5">Belongs to the RRF family.</text>
</comment>
<evidence type="ECO:0000313" key="8">
    <source>
        <dbReference type="EMBL" id="AMA75722.1"/>
    </source>
</evidence>
<dbReference type="Pfam" id="PF01765">
    <property type="entry name" value="RRF"/>
    <property type="match status" value="1"/>
</dbReference>
<dbReference type="NCBIfam" id="TIGR00496">
    <property type="entry name" value="frr"/>
    <property type="match status" value="1"/>
</dbReference>
<evidence type="ECO:0000256" key="4">
    <source>
        <dbReference type="ARBA" id="ARBA00022917"/>
    </source>
</evidence>
<dbReference type="InterPro" id="IPR023584">
    <property type="entry name" value="Ribosome_recyc_fac_dom"/>
</dbReference>
<keyword evidence="4 5" id="KW-0648">Protein biosynthesis</keyword>
<dbReference type="HAMAP" id="MF_00040">
    <property type="entry name" value="RRF"/>
    <property type="match status" value="1"/>
</dbReference>
<dbReference type="FunFam" id="3.30.1360.40:FF:000001">
    <property type="entry name" value="Ribosome-recycling factor"/>
    <property type="match status" value="1"/>
</dbReference>
<dbReference type="PANTHER" id="PTHR20982:SF3">
    <property type="entry name" value="MITOCHONDRIAL RIBOSOME RECYCLING FACTOR PSEUDO 1"/>
    <property type="match status" value="1"/>
</dbReference>
<evidence type="ECO:0000256" key="3">
    <source>
        <dbReference type="ARBA" id="ARBA00022490"/>
    </source>
</evidence>
<dbReference type="GO" id="GO:0006415">
    <property type="term" value="P:translational termination"/>
    <property type="evidence" value="ECO:0007669"/>
    <property type="project" value="UniProtKB-UniRule"/>
</dbReference>
<evidence type="ECO:0000256" key="2">
    <source>
        <dbReference type="ARBA" id="ARBA00005912"/>
    </source>
</evidence>
<dbReference type="Gene3D" id="1.10.132.20">
    <property type="entry name" value="Ribosome-recycling factor"/>
    <property type="match status" value="1"/>
</dbReference>
<dbReference type="GO" id="GO:0043023">
    <property type="term" value="F:ribosomal large subunit binding"/>
    <property type="evidence" value="ECO:0007669"/>
    <property type="project" value="TreeGrafter"/>
</dbReference>
<dbReference type="RefSeq" id="WP_014510208.1">
    <property type="nucleotide sequence ID" value="NZ_CP014141.1"/>
</dbReference>
<dbReference type="SUPFAM" id="SSF55194">
    <property type="entry name" value="Ribosome recycling factor, RRF"/>
    <property type="match status" value="1"/>
</dbReference>
<dbReference type="CDD" id="cd00520">
    <property type="entry name" value="RRF"/>
    <property type="match status" value="1"/>
</dbReference>
<dbReference type="Gene3D" id="3.30.1360.40">
    <property type="match status" value="1"/>
</dbReference>
<evidence type="ECO:0000259" key="7">
    <source>
        <dbReference type="Pfam" id="PF01765"/>
    </source>
</evidence>
<sequence length="185" mass="20998">MTLKELYAETRSHMQKSLEVLEHNLAGLRTGRANPALLLHLKVEYYGTHVPLNQIATVTAPDARTLVVQSWDQNALKAIEKAIRDSDLGLNPSNKGDALYINIPPLTEERRKDLVRAVRQYAEEGRVAIRNIRREALDKLKKLAKELHLSEDETKRAEAEIQKITDEFIAKADQLAEKKEQEILG</sequence>
<dbReference type="AlphaFoldDB" id="A0A0X8D833"/>
<dbReference type="FunFam" id="1.10.132.20:FF:000001">
    <property type="entry name" value="Ribosome-recycling factor"/>
    <property type="match status" value="1"/>
</dbReference>
<name>A0A0X8D833_9DEIN</name>
<dbReference type="EMBL" id="CP014141">
    <property type="protein sequence ID" value="AMA75722.1"/>
    <property type="molecule type" value="Genomic_DNA"/>
</dbReference>
<dbReference type="GO" id="GO:0005737">
    <property type="term" value="C:cytoplasm"/>
    <property type="evidence" value="ECO:0007669"/>
    <property type="project" value="UniProtKB-SubCell"/>
</dbReference>
<protein>
    <recommendedName>
        <fullName evidence="5">Ribosome-recycling factor</fullName>
        <shortName evidence="5">RRF</shortName>
    </recommendedName>
    <alternativeName>
        <fullName evidence="5">Ribosome-releasing factor</fullName>
    </alternativeName>
</protein>
<keyword evidence="3 5" id="KW-0963">Cytoplasm</keyword>
<feature type="domain" description="Ribosome recycling factor" evidence="7">
    <location>
        <begin position="21"/>
        <end position="184"/>
    </location>
</feature>
<evidence type="ECO:0000256" key="6">
    <source>
        <dbReference type="SAM" id="Coils"/>
    </source>
</evidence>
<accession>A0A0X8D833</accession>
<evidence type="ECO:0000256" key="5">
    <source>
        <dbReference type="HAMAP-Rule" id="MF_00040"/>
    </source>
</evidence>
<reference evidence="8 9" key="1">
    <citation type="submission" date="2016-01" db="EMBL/GenBank/DDBJ databases">
        <title>Genome sequence of Thermus parvatiensis, a thermophile isolated from a hot water spring.</title>
        <authorList>
            <person name="Tripathi C."/>
            <person name="Lal R."/>
        </authorList>
    </citation>
    <scope>NUCLEOTIDE SEQUENCE [LARGE SCALE GENOMIC DNA]</scope>
    <source>
        <strain evidence="8 9">RL</strain>
    </source>
</reference>